<organism evidence="3 4">
    <name type="scientific">Aciduliprofundum boonei (strain DSM 19572 / T469)</name>
    <dbReference type="NCBI Taxonomy" id="439481"/>
    <lineage>
        <taxon>Archaea</taxon>
        <taxon>Methanobacteriati</taxon>
        <taxon>Thermoplasmatota</taxon>
        <taxon>DHVE2 group</taxon>
        <taxon>Candidatus Aciduliprofundum</taxon>
    </lineage>
</organism>
<dbReference type="InterPro" id="IPR027417">
    <property type="entry name" value="P-loop_NTPase"/>
</dbReference>
<dbReference type="PANTHER" id="PTHR43637:SF1">
    <property type="entry name" value="UPF0273 PROTEIN TM_0370"/>
    <property type="match status" value="1"/>
</dbReference>
<evidence type="ECO:0000256" key="1">
    <source>
        <dbReference type="ARBA" id="ARBA00022741"/>
    </source>
</evidence>
<dbReference type="HOGENOM" id="CLU_023669_2_0_2"/>
<dbReference type="PANTHER" id="PTHR43637">
    <property type="entry name" value="UPF0273 PROTEIN TM_0370"/>
    <property type="match status" value="1"/>
</dbReference>
<dbReference type="Proteomes" id="UP000001400">
    <property type="component" value="Chromosome"/>
</dbReference>
<dbReference type="PROSITE" id="PS51146">
    <property type="entry name" value="KAIC"/>
    <property type="match status" value="1"/>
</dbReference>
<dbReference type="EC" id="2.7.11.1" evidence="3"/>
<dbReference type="KEGG" id="abi:Aboo_0716"/>
<accession>B5I9K2</accession>
<dbReference type="STRING" id="439481.Aboo_0716"/>
<dbReference type="GO" id="GO:0004674">
    <property type="term" value="F:protein serine/threonine kinase activity"/>
    <property type="evidence" value="ECO:0007669"/>
    <property type="project" value="UniProtKB-EC"/>
</dbReference>
<evidence type="ECO:0000313" key="4">
    <source>
        <dbReference type="Proteomes" id="UP000001400"/>
    </source>
</evidence>
<keyword evidence="2" id="KW-0067">ATP-binding</keyword>
<dbReference type="Pfam" id="PF06745">
    <property type="entry name" value="ATPase"/>
    <property type="match status" value="1"/>
</dbReference>
<dbReference type="InterPro" id="IPR010624">
    <property type="entry name" value="KaiC_dom"/>
</dbReference>
<sequence>MKYQLRKLDIGLRIYYPVMIITRERCKTGIEGLDNILNGGIPRGNTILITGSCGTGKTTLSLEFLTRGALMGERSMYISVTEVPEKLIENMSTYEFFDKNLVKEKKLIFVDLQEIYVKLGLEKLEFTLEDVNILVEQIIKMVKELGIKRLVIDSITSICYRLTSREQIREFILQLGKALSDMGCTTLLVSELLPSAAGYSQYGVEEAIADGIILMGNLERRGDLLRTIQVIKMRGTTHSRAKYVLDLTPIGILLAPLLKGGSVEVR</sequence>
<dbReference type="Gene3D" id="3.40.50.300">
    <property type="entry name" value="P-loop containing nucleotide triphosphate hydrolases"/>
    <property type="match status" value="1"/>
</dbReference>
<proteinExistence type="predicted"/>
<reference evidence="3" key="1">
    <citation type="submission" date="2010-02" db="EMBL/GenBank/DDBJ databases">
        <title>Complete sequence of Aciduliprofundum boonei T469.</title>
        <authorList>
            <consortium name="US DOE Joint Genome Institute"/>
            <person name="Lucas S."/>
            <person name="Copeland A."/>
            <person name="Lapidus A."/>
            <person name="Cheng J.-F."/>
            <person name="Bruce D."/>
            <person name="Goodwin L."/>
            <person name="Pitluck S."/>
            <person name="Saunders E."/>
            <person name="Detter J.C."/>
            <person name="Han C."/>
            <person name="Tapia R."/>
            <person name="Land M."/>
            <person name="Hauser L."/>
            <person name="Kyrpides N."/>
            <person name="Mikhailova N."/>
            <person name="Flores G."/>
            <person name="Reysenbach A.-L."/>
            <person name="Woyke T."/>
        </authorList>
    </citation>
    <scope>NUCLEOTIDE SEQUENCE</scope>
    <source>
        <strain evidence="3">T469</strain>
    </source>
</reference>
<dbReference type="GO" id="GO:0005524">
    <property type="term" value="F:ATP binding"/>
    <property type="evidence" value="ECO:0007669"/>
    <property type="project" value="UniProtKB-KW"/>
</dbReference>
<protein>
    <submittedName>
        <fullName evidence="3">Circadian clock protein, KaiC</fullName>
        <ecNumber evidence="3">2.7.11.1</ecNumber>
    </submittedName>
</protein>
<gene>
    <name evidence="3" type="ordered locus">Aboo_0716</name>
</gene>
<dbReference type="OrthoDB" id="27015at2157"/>
<keyword evidence="4" id="KW-1185">Reference proteome</keyword>
<dbReference type="AlphaFoldDB" id="B5I9K2"/>
<evidence type="ECO:0000313" key="3">
    <source>
        <dbReference type="EMBL" id="ADD08527.1"/>
    </source>
</evidence>
<name>B5I9K2_ACIB4</name>
<dbReference type="SUPFAM" id="SSF52540">
    <property type="entry name" value="P-loop containing nucleoside triphosphate hydrolases"/>
    <property type="match status" value="1"/>
</dbReference>
<keyword evidence="1" id="KW-0547">Nucleotide-binding</keyword>
<dbReference type="eggNOG" id="arCOG01171">
    <property type="taxonomic scope" value="Archaea"/>
</dbReference>
<dbReference type="InterPro" id="IPR014774">
    <property type="entry name" value="KaiC-like_dom"/>
</dbReference>
<keyword evidence="3" id="KW-0808">Transferase</keyword>
<dbReference type="EMBL" id="CP001941">
    <property type="protein sequence ID" value="ADD08527.1"/>
    <property type="molecule type" value="Genomic_DNA"/>
</dbReference>
<evidence type="ECO:0000256" key="2">
    <source>
        <dbReference type="ARBA" id="ARBA00022840"/>
    </source>
</evidence>